<dbReference type="Proteomes" id="UP000231388">
    <property type="component" value="Unassembled WGS sequence"/>
</dbReference>
<organism evidence="3 4">
    <name type="scientific">candidate division WWE3 bacterium CG23_combo_of_CG06-09_8_20_14_all_40_14</name>
    <dbReference type="NCBI Taxonomy" id="1975095"/>
    <lineage>
        <taxon>Bacteria</taxon>
        <taxon>Katanobacteria</taxon>
    </lineage>
</organism>
<evidence type="ECO:0000313" key="4">
    <source>
        <dbReference type="Proteomes" id="UP000231388"/>
    </source>
</evidence>
<evidence type="ECO:0000313" key="3">
    <source>
        <dbReference type="EMBL" id="PIP04837.1"/>
    </source>
</evidence>
<dbReference type="GO" id="GO:0005737">
    <property type="term" value="C:cytoplasm"/>
    <property type="evidence" value="ECO:0007669"/>
    <property type="project" value="TreeGrafter"/>
</dbReference>
<dbReference type="GO" id="GO:0042026">
    <property type="term" value="P:protein refolding"/>
    <property type="evidence" value="ECO:0007669"/>
    <property type="project" value="TreeGrafter"/>
</dbReference>
<dbReference type="GO" id="GO:0051082">
    <property type="term" value="F:unfolded protein binding"/>
    <property type="evidence" value="ECO:0007669"/>
    <property type="project" value="InterPro"/>
</dbReference>
<dbReference type="Pfam" id="PF01556">
    <property type="entry name" value="DnaJ_C"/>
    <property type="match status" value="1"/>
</dbReference>
<dbReference type="AlphaFoldDB" id="A0A2G9XD24"/>
<dbReference type="PANTHER" id="PTHR43096">
    <property type="entry name" value="DNAJ HOMOLOG 1, MITOCHONDRIAL-RELATED"/>
    <property type="match status" value="1"/>
</dbReference>
<accession>A0A2G9XD24</accession>
<evidence type="ECO:0000256" key="1">
    <source>
        <dbReference type="ARBA" id="ARBA00023186"/>
    </source>
</evidence>
<dbReference type="SUPFAM" id="SSF49493">
    <property type="entry name" value="HSP40/DnaJ peptide-binding domain"/>
    <property type="match status" value="2"/>
</dbReference>
<protein>
    <recommendedName>
        <fullName evidence="2">Chaperone DnaJ C-terminal domain-containing protein</fullName>
    </recommendedName>
</protein>
<dbReference type="InterPro" id="IPR008971">
    <property type="entry name" value="HSP40/DnaJ_pept-bd"/>
</dbReference>
<gene>
    <name evidence="3" type="ORF">COX53_00275</name>
</gene>
<dbReference type="EMBL" id="PCQY01000005">
    <property type="protein sequence ID" value="PIP04837.1"/>
    <property type="molecule type" value="Genomic_DNA"/>
</dbReference>
<comment type="caution">
    <text evidence="3">The sequence shown here is derived from an EMBL/GenBank/DDBJ whole genome shotgun (WGS) entry which is preliminary data.</text>
</comment>
<proteinExistence type="predicted"/>
<sequence length="239" mass="25833">MGGGHAGQGPFAGDQSGAWGPFTWSYTTSQGGGNAGFDFGNFTDPFDIFEEVFGFRGFSGARKPRKGRNLYYSLEVSFAESIQGVEKKVVVNETNLSIKIPAGLSDGTEIRYAGYGEEGPAGAEKGDLFITIKVKPHPKLVIQGDDVFSVEEISFAQAVLGDTLEVDAIDPNSPTAVSRIKLKIPAGTQPNTQFRLRGKGKPKVRGFGRGDHYIQILVTIPARISRQQKKLLEDYLKSG</sequence>
<dbReference type="CDD" id="cd10747">
    <property type="entry name" value="DnaJ_C"/>
    <property type="match status" value="1"/>
</dbReference>
<reference evidence="3 4" key="1">
    <citation type="submission" date="2017-09" db="EMBL/GenBank/DDBJ databases">
        <title>Depth-based differentiation of microbial function through sediment-hosted aquifers and enrichment of novel symbionts in the deep terrestrial subsurface.</title>
        <authorList>
            <person name="Probst A.J."/>
            <person name="Ladd B."/>
            <person name="Jarett J.K."/>
            <person name="Geller-Mcgrath D.E."/>
            <person name="Sieber C.M."/>
            <person name="Emerson J.B."/>
            <person name="Anantharaman K."/>
            <person name="Thomas B.C."/>
            <person name="Malmstrom R."/>
            <person name="Stieglmeier M."/>
            <person name="Klingl A."/>
            <person name="Woyke T."/>
            <person name="Ryan C.M."/>
            <person name="Banfield J.F."/>
        </authorList>
    </citation>
    <scope>NUCLEOTIDE SEQUENCE [LARGE SCALE GENOMIC DNA]</scope>
    <source>
        <strain evidence="3">CG23_combo_of_CG06-09_8_20_14_all_40_14</strain>
    </source>
</reference>
<feature type="domain" description="Chaperone DnaJ C-terminal" evidence="2">
    <location>
        <begin position="71"/>
        <end position="221"/>
    </location>
</feature>
<name>A0A2G9XD24_UNCKA</name>
<dbReference type="Gene3D" id="2.60.260.20">
    <property type="entry name" value="Urease metallochaperone UreE, N-terminal domain"/>
    <property type="match status" value="2"/>
</dbReference>
<evidence type="ECO:0000259" key="2">
    <source>
        <dbReference type="Pfam" id="PF01556"/>
    </source>
</evidence>
<dbReference type="PANTHER" id="PTHR43096:SF52">
    <property type="entry name" value="DNAJ HOMOLOG 1, MITOCHONDRIAL-RELATED"/>
    <property type="match status" value="1"/>
</dbReference>
<keyword evidence="1" id="KW-0143">Chaperone</keyword>
<dbReference type="InterPro" id="IPR002939">
    <property type="entry name" value="DnaJ_C"/>
</dbReference>